<organism evidence="1 2">
    <name type="scientific">Mucilaginibacter panaciglaebae</name>
    <dbReference type="NCBI Taxonomy" id="502331"/>
    <lineage>
        <taxon>Bacteria</taxon>
        <taxon>Pseudomonadati</taxon>
        <taxon>Bacteroidota</taxon>
        <taxon>Sphingobacteriia</taxon>
        <taxon>Sphingobacteriales</taxon>
        <taxon>Sphingobacteriaceae</taxon>
        <taxon>Mucilaginibacter</taxon>
    </lineage>
</organism>
<comment type="caution">
    <text evidence="1">The sequence shown here is derived from an EMBL/GenBank/DDBJ whole genome shotgun (WGS) entry which is preliminary data.</text>
</comment>
<evidence type="ECO:0000313" key="1">
    <source>
        <dbReference type="EMBL" id="GAA4096398.1"/>
    </source>
</evidence>
<name>A0ABP7WVG3_9SPHI</name>
<protein>
    <submittedName>
        <fullName evidence="1">Uncharacterized protein</fullName>
    </submittedName>
</protein>
<gene>
    <name evidence="1" type="ORF">GCM10022392_19550</name>
</gene>
<evidence type="ECO:0000313" key="2">
    <source>
        <dbReference type="Proteomes" id="UP001500841"/>
    </source>
</evidence>
<dbReference type="EMBL" id="BAABCV010000006">
    <property type="protein sequence ID" value="GAA4096398.1"/>
    <property type="molecule type" value="Genomic_DNA"/>
</dbReference>
<keyword evidence="2" id="KW-1185">Reference proteome</keyword>
<accession>A0ABP7WVG3</accession>
<reference evidence="2" key="1">
    <citation type="journal article" date="2019" name="Int. J. Syst. Evol. Microbiol.">
        <title>The Global Catalogue of Microorganisms (GCM) 10K type strain sequencing project: providing services to taxonomists for standard genome sequencing and annotation.</title>
        <authorList>
            <consortium name="The Broad Institute Genomics Platform"/>
            <consortium name="The Broad Institute Genome Sequencing Center for Infectious Disease"/>
            <person name="Wu L."/>
            <person name="Ma J."/>
        </authorList>
    </citation>
    <scope>NUCLEOTIDE SEQUENCE [LARGE SCALE GENOMIC DNA]</scope>
    <source>
        <strain evidence="2">JCM 17085</strain>
    </source>
</reference>
<proteinExistence type="predicted"/>
<sequence>MGFCLDKRLQPVTEGIKLKDKYESMIIDPNDDIQVDIILQKLEHYIALIDRAL</sequence>
<dbReference type="Proteomes" id="UP001500841">
    <property type="component" value="Unassembled WGS sequence"/>
</dbReference>
<dbReference type="RefSeq" id="WP_345103434.1">
    <property type="nucleotide sequence ID" value="NZ_BAABCV010000006.1"/>
</dbReference>